<organism evidence="2 3">
    <name type="scientific">Dorcoceras hygrometricum</name>
    <dbReference type="NCBI Taxonomy" id="472368"/>
    <lineage>
        <taxon>Eukaryota</taxon>
        <taxon>Viridiplantae</taxon>
        <taxon>Streptophyta</taxon>
        <taxon>Embryophyta</taxon>
        <taxon>Tracheophyta</taxon>
        <taxon>Spermatophyta</taxon>
        <taxon>Magnoliopsida</taxon>
        <taxon>eudicotyledons</taxon>
        <taxon>Gunneridae</taxon>
        <taxon>Pentapetalae</taxon>
        <taxon>asterids</taxon>
        <taxon>lamiids</taxon>
        <taxon>Lamiales</taxon>
        <taxon>Gesneriaceae</taxon>
        <taxon>Didymocarpoideae</taxon>
        <taxon>Trichosporeae</taxon>
        <taxon>Loxocarpinae</taxon>
        <taxon>Dorcoceras</taxon>
    </lineage>
</organism>
<keyword evidence="1" id="KW-0175">Coiled coil</keyword>
<evidence type="ECO:0000313" key="2">
    <source>
        <dbReference type="EMBL" id="KZV50706.1"/>
    </source>
</evidence>
<name>A0A2Z7D0N9_9LAMI</name>
<proteinExistence type="predicted"/>
<dbReference type="EMBL" id="KQ992348">
    <property type="protein sequence ID" value="KZV50706.1"/>
    <property type="molecule type" value="Genomic_DNA"/>
</dbReference>
<evidence type="ECO:0000313" key="3">
    <source>
        <dbReference type="Proteomes" id="UP000250235"/>
    </source>
</evidence>
<gene>
    <name evidence="2" type="ORF">F511_19618</name>
</gene>
<dbReference type="AlphaFoldDB" id="A0A2Z7D0N9"/>
<keyword evidence="3" id="KW-1185">Reference proteome</keyword>
<reference evidence="2 3" key="1">
    <citation type="journal article" date="2015" name="Proc. Natl. Acad. Sci. U.S.A.">
        <title>The resurrection genome of Boea hygrometrica: A blueprint for survival of dehydration.</title>
        <authorList>
            <person name="Xiao L."/>
            <person name="Yang G."/>
            <person name="Zhang L."/>
            <person name="Yang X."/>
            <person name="Zhao S."/>
            <person name="Ji Z."/>
            <person name="Zhou Q."/>
            <person name="Hu M."/>
            <person name="Wang Y."/>
            <person name="Chen M."/>
            <person name="Xu Y."/>
            <person name="Jin H."/>
            <person name="Xiao X."/>
            <person name="Hu G."/>
            <person name="Bao F."/>
            <person name="Hu Y."/>
            <person name="Wan P."/>
            <person name="Li L."/>
            <person name="Deng X."/>
            <person name="Kuang T."/>
            <person name="Xiang C."/>
            <person name="Zhu J.K."/>
            <person name="Oliver M.J."/>
            <person name="He Y."/>
        </authorList>
    </citation>
    <scope>NUCLEOTIDE SEQUENCE [LARGE SCALE GENOMIC DNA]</scope>
    <source>
        <strain evidence="3">cv. XS01</strain>
    </source>
</reference>
<evidence type="ECO:0000256" key="1">
    <source>
        <dbReference type="SAM" id="Coils"/>
    </source>
</evidence>
<dbReference type="Proteomes" id="UP000250235">
    <property type="component" value="Unassembled WGS sequence"/>
</dbReference>
<sequence length="88" mass="10091">MRSAEKKRRSAQEVAAQAEEERAQIACERRDALDEKNRANQETRAVLSRRLAHLMAAVVQAGRVPMYRGLEFLEEHKPGSELKTEWNS</sequence>
<feature type="coiled-coil region" evidence="1">
    <location>
        <begin position="1"/>
        <end position="42"/>
    </location>
</feature>
<protein>
    <submittedName>
        <fullName evidence="2">Uncharacterized protein</fullName>
    </submittedName>
</protein>
<accession>A0A2Z7D0N9</accession>